<evidence type="ECO:0000313" key="1">
    <source>
        <dbReference type="EMBL" id="KAF2624914.1"/>
    </source>
</evidence>
<proteinExistence type="predicted"/>
<evidence type="ECO:0000313" key="2">
    <source>
        <dbReference type="Proteomes" id="UP000799754"/>
    </source>
</evidence>
<organism evidence="1 2">
    <name type="scientific">Macroventuria anomochaeta</name>
    <dbReference type="NCBI Taxonomy" id="301207"/>
    <lineage>
        <taxon>Eukaryota</taxon>
        <taxon>Fungi</taxon>
        <taxon>Dikarya</taxon>
        <taxon>Ascomycota</taxon>
        <taxon>Pezizomycotina</taxon>
        <taxon>Dothideomycetes</taxon>
        <taxon>Pleosporomycetidae</taxon>
        <taxon>Pleosporales</taxon>
        <taxon>Pleosporineae</taxon>
        <taxon>Didymellaceae</taxon>
        <taxon>Macroventuria</taxon>
    </lineage>
</organism>
<name>A0ACB6RUU0_9PLEO</name>
<dbReference type="EMBL" id="MU006728">
    <property type="protein sequence ID" value="KAF2624914.1"/>
    <property type="molecule type" value="Genomic_DNA"/>
</dbReference>
<sequence length="195" mass="22124">MYSGYWANLPAANTPVDPLHVDPDFHENLCYRLRQLREQNLTRRELFGEEALEYRTGHTPQTIREQEQVHTEKMEYIKWLEPETHPTPLTPVSFVDSKDYGSPVWIRNLGSSPNSTQSTVSPSTAPLKLSPALSGKYRIEPPPSTDSKKRKRISKEDDGPYNEAGRQHAFCTASPHRQSKGLRSRASACHTSGHQ</sequence>
<gene>
    <name evidence="1" type="ORF">BU25DRAFT_423681</name>
</gene>
<accession>A0ACB6RUU0</accession>
<reference evidence="1" key="1">
    <citation type="journal article" date="2020" name="Stud. Mycol.">
        <title>101 Dothideomycetes genomes: a test case for predicting lifestyles and emergence of pathogens.</title>
        <authorList>
            <person name="Haridas S."/>
            <person name="Albert R."/>
            <person name="Binder M."/>
            <person name="Bloem J."/>
            <person name="Labutti K."/>
            <person name="Salamov A."/>
            <person name="Andreopoulos B."/>
            <person name="Baker S."/>
            <person name="Barry K."/>
            <person name="Bills G."/>
            <person name="Bluhm B."/>
            <person name="Cannon C."/>
            <person name="Castanera R."/>
            <person name="Culley D."/>
            <person name="Daum C."/>
            <person name="Ezra D."/>
            <person name="Gonzalez J."/>
            <person name="Henrissat B."/>
            <person name="Kuo A."/>
            <person name="Liang C."/>
            <person name="Lipzen A."/>
            <person name="Lutzoni F."/>
            <person name="Magnuson J."/>
            <person name="Mondo S."/>
            <person name="Nolan M."/>
            <person name="Ohm R."/>
            <person name="Pangilinan J."/>
            <person name="Park H.-J."/>
            <person name="Ramirez L."/>
            <person name="Alfaro M."/>
            <person name="Sun H."/>
            <person name="Tritt A."/>
            <person name="Yoshinaga Y."/>
            <person name="Zwiers L.-H."/>
            <person name="Turgeon B."/>
            <person name="Goodwin S."/>
            <person name="Spatafora J."/>
            <person name="Crous P."/>
            <person name="Grigoriev I."/>
        </authorList>
    </citation>
    <scope>NUCLEOTIDE SEQUENCE</scope>
    <source>
        <strain evidence="1">CBS 525.71</strain>
    </source>
</reference>
<comment type="caution">
    <text evidence="1">The sequence shown here is derived from an EMBL/GenBank/DDBJ whole genome shotgun (WGS) entry which is preliminary data.</text>
</comment>
<dbReference type="Proteomes" id="UP000799754">
    <property type="component" value="Unassembled WGS sequence"/>
</dbReference>
<protein>
    <submittedName>
        <fullName evidence="1">Uncharacterized protein</fullName>
    </submittedName>
</protein>
<keyword evidence="2" id="KW-1185">Reference proteome</keyword>